<protein>
    <submittedName>
        <fullName evidence="1">Uncharacterized protein</fullName>
    </submittedName>
</protein>
<name>A0AAW3V0J1_9BURK</name>
<sequence>MAVFLCSNTHISTLAAYAVQHQIRLPHLKLDYRGEAAGPWIAGELFKANVKAVTRQHGKCEIRVPHAYLPLATLPDPVAILKLCEGYECQLEGLEEYRSLLAAHIVSAIRATAIRKLPGYEAAPWCIGDQGVVTRSEVAGTSASRALAVVR</sequence>
<reference evidence="1 2" key="1">
    <citation type="submission" date="2020-08" db="EMBL/GenBank/DDBJ databases">
        <title>Genomic Encyclopedia of Type Strains, Phase IV (KMG-V): Genome sequencing to study the core and pangenomes of soil and plant-associated prokaryotes.</title>
        <authorList>
            <person name="Whitman W."/>
        </authorList>
    </citation>
    <scope>NUCLEOTIDE SEQUENCE [LARGE SCALE GENOMIC DNA]</scope>
    <source>
        <strain evidence="1 2">SEMIA 4013</strain>
    </source>
</reference>
<organism evidence="1 2">
    <name type="scientific">Paraburkholderia fungorum</name>
    <dbReference type="NCBI Taxonomy" id="134537"/>
    <lineage>
        <taxon>Bacteria</taxon>
        <taxon>Pseudomonadati</taxon>
        <taxon>Pseudomonadota</taxon>
        <taxon>Betaproteobacteria</taxon>
        <taxon>Burkholderiales</taxon>
        <taxon>Burkholderiaceae</taxon>
        <taxon>Paraburkholderia</taxon>
    </lineage>
</organism>
<evidence type="ECO:0000313" key="2">
    <source>
        <dbReference type="Proteomes" id="UP000518681"/>
    </source>
</evidence>
<dbReference type="EMBL" id="JACIIK010000009">
    <property type="protein sequence ID" value="MBB6204409.1"/>
    <property type="molecule type" value="Genomic_DNA"/>
</dbReference>
<dbReference type="AlphaFoldDB" id="A0AAW3V0J1"/>
<evidence type="ECO:0000313" key="1">
    <source>
        <dbReference type="EMBL" id="MBB6204409.1"/>
    </source>
</evidence>
<dbReference type="RefSeq" id="WP_183800913.1">
    <property type="nucleotide sequence ID" value="NZ_JACIII010000013.1"/>
</dbReference>
<dbReference type="Proteomes" id="UP000518681">
    <property type="component" value="Unassembled WGS sequence"/>
</dbReference>
<accession>A0AAW3V0J1</accession>
<proteinExistence type="predicted"/>
<comment type="caution">
    <text evidence="1">The sequence shown here is derived from an EMBL/GenBank/DDBJ whole genome shotgun (WGS) entry which is preliminary data.</text>
</comment>
<gene>
    <name evidence="1" type="ORF">GGD69_005303</name>
</gene>